<organism evidence="1 2">
    <name type="scientific">Leptospira interrogans str. FPW1039</name>
    <dbReference type="NCBI Taxonomy" id="1193040"/>
    <lineage>
        <taxon>Bacteria</taxon>
        <taxon>Pseudomonadati</taxon>
        <taxon>Spirochaetota</taxon>
        <taxon>Spirochaetia</taxon>
        <taxon>Leptospirales</taxon>
        <taxon>Leptospiraceae</taxon>
        <taxon>Leptospira</taxon>
    </lineage>
</organism>
<dbReference type="EMBL" id="AKWR02000014">
    <property type="protein sequence ID" value="EMJ38703.1"/>
    <property type="molecule type" value="Genomic_DNA"/>
</dbReference>
<proteinExistence type="predicted"/>
<evidence type="ECO:0000313" key="2">
    <source>
        <dbReference type="Proteomes" id="UP000012164"/>
    </source>
</evidence>
<name>A0A0F6IKX8_LEPIR</name>
<dbReference type="Proteomes" id="UP000012164">
    <property type="component" value="Unassembled WGS sequence"/>
</dbReference>
<comment type="caution">
    <text evidence="1">The sequence shown here is derived from an EMBL/GenBank/DDBJ whole genome shotgun (WGS) entry which is preliminary data.</text>
</comment>
<evidence type="ECO:0000313" key="1">
    <source>
        <dbReference type="EMBL" id="EMJ38703.1"/>
    </source>
</evidence>
<accession>A0A0F6IKX8</accession>
<protein>
    <submittedName>
        <fullName evidence="1">Uncharacterized protein</fullName>
    </submittedName>
</protein>
<sequence length="82" mass="9757">MITELMLIYGFYSKNPIHFKQFFFVLNIKKPGKQNRADFMSFDSLTESFNLKNLYQIQQQLRLAKNPNVKQPFDDISTFKNS</sequence>
<dbReference type="AlphaFoldDB" id="A0A0F6IKX8"/>
<gene>
    <name evidence="1" type="ORF">LEP1GSC079_4447</name>
</gene>
<reference evidence="1 2" key="1">
    <citation type="submission" date="2013-01" db="EMBL/GenBank/DDBJ databases">
        <authorList>
            <person name="Harkins D.M."/>
            <person name="Durkin A.S."/>
            <person name="Brinkac L.M."/>
            <person name="Haft D.H."/>
            <person name="Selengut J.D."/>
            <person name="Sanka R."/>
            <person name="DePew J."/>
            <person name="Purushe J."/>
            <person name="Peacock S.J."/>
            <person name="Thaipadungpanit J."/>
            <person name="Wuthiekanun V.W."/>
            <person name="Day N.P."/>
            <person name="Vinetz J.M."/>
            <person name="Sutton G.G."/>
            <person name="Nierman W.C."/>
            <person name="Fouts D.E."/>
        </authorList>
    </citation>
    <scope>NUCLEOTIDE SEQUENCE [LARGE SCALE GENOMIC DNA]</scope>
    <source>
        <strain evidence="1 2">FPW1039</strain>
    </source>
</reference>